<feature type="domain" description="B5" evidence="13">
    <location>
        <begin position="273"/>
        <end position="347"/>
    </location>
</feature>
<feature type="binding site" evidence="12">
    <location>
        <position position="325"/>
    </location>
    <ligand>
        <name>Mg(2+)</name>
        <dbReference type="ChEBI" id="CHEBI:18420"/>
        <note>shared with alpha subunit</note>
    </ligand>
</feature>
<dbReference type="SMART" id="SM00873">
    <property type="entry name" value="B3_4"/>
    <property type="match status" value="1"/>
</dbReference>
<evidence type="ECO:0000256" key="3">
    <source>
        <dbReference type="ARBA" id="ARBA00007438"/>
    </source>
</evidence>
<dbReference type="InterPro" id="IPR020825">
    <property type="entry name" value="Phe-tRNA_synthase-like_B3/B4"/>
</dbReference>
<comment type="subcellular location">
    <subcellularLocation>
        <location evidence="2 12">Cytoplasm</location>
    </subcellularLocation>
</comment>
<dbReference type="OrthoDB" id="10073at2157"/>
<protein>
    <recommendedName>
        <fullName evidence="12">Phenylalanine--tRNA ligase beta subunit</fullName>
        <ecNumber evidence="12">6.1.1.20</ecNumber>
    </recommendedName>
    <alternativeName>
        <fullName evidence="12">Phenylalanyl-tRNA synthetase beta subunit</fullName>
        <shortName evidence="12">PheRS</shortName>
    </alternativeName>
</protein>
<dbReference type="InterPro" id="IPR045060">
    <property type="entry name" value="Phe-tRNA-ligase_IIc_bsu"/>
</dbReference>
<dbReference type="HAMAP" id="MF_00284">
    <property type="entry name" value="Phe_tRNA_synth_beta2"/>
    <property type="match status" value="1"/>
</dbReference>
<sequence length="544" mass="60872">MVTIVVKKSKLLQELKLTQNELENVLFNLKSEIEPIDEDNISIEINADRLDMLSVGGISRAIKGILGKELGESKYAAVDTDYKLVVSNVETRPYALGAVIYNIKLDDEEIKELIQFQEKLHDTIGRKRKKVAIGIHDLDKIDSKVIKYEYIPLDYKFVPLNSNVEMSVSEIIKNTEQGKEYGNISIYNKLTPAILQDNGEVLSIPPIINSNKSRLDSETKNLFIDVTGTSFDAVYQTLDILSSNLAEEGAKIGFVKIEAPYSSTIPNAKSPIMKHKTISVNPTYINNRIGVSLDKDTIVKSILKMRMNATLDDNINVIVPPYRVDIMRDVDIAEDVAMAIGYENLGVEKFQSSEIGKYLKISMVSRAFRDLSIGAGFQEIYSLVLTKSTNLIDNYVKILNPISIEYDAVRNSLIWTTLNFLSKNQHARFPIKIFEVGDVVTMSESDTGYSNETRGCFAIMDSKVSYENLQSLVHQIITNIVGTEPSYLKNDNLIFIRGRGASISIKGNIVGIIGEVNPEILSKFELSFPVVLSEIYLSKLNNLI</sequence>
<dbReference type="InterPro" id="IPR022918">
    <property type="entry name" value="Phe_tRNA_ligase_beta2_arc"/>
</dbReference>
<dbReference type="Gene3D" id="3.30.56.10">
    <property type="match status" value="2"/>
</dbReference>
<evidence type="ECO:0000256" key="5">
    <source>
        <dbReference type="ARBA" id="ARBA00022598"/>
    </source>
</evidence>
<dbReference type="EC" id="6.1.1.20" evidence="12"/>
<keyword evidence="4 12" id="KW-0963">Cytoplasm</keyword>
<dbReference type="Pfam" id="PF03484">
    <property type="entry name" value="B5"/>
    <property type="match status" value="1"/>
</dbReference>
<keyword evidence="10 12" id="KW-0648">Protein biosynthesis</keyword>
<keyword evidence="9 12" id="KW-0460">Magnesium</keyword>
<comment type="similarity">
    <text evidence="3 12">Belongs to the phenylalanyl-tRNA synthetase beta subunit family. Type 2 subfamily.</text>
</comment>
<dbReference type="SMART" id="SM00874">
    <property type="entry name" value="B5"/>
    <property type="match status" value="1"/>
</dbReference>
<dbReference type="PANTHER" id="PTHR10947">
    <property type="entry name" value="PHENYLALANYL-TRNA SYNTHETASE BETA CHAIN AND LEUCINE-RICH REPEAT-CONTAINING PROTEIN 47"/>
    <property type="match status" value="1"/>
</dbReference>
<evidence type="ECO:0000256" key="7">
    <source>
        <dbReference type="ARBA" id="ARBA00022741"/>
    </source>
</evidence>
<feature type="binding site" evidence="12">
    <location>
        <position position="335"/>
    </location>
    <ligand>
        <name>Mg(2+)</name>
        <dbReference type="ChEBI" id="CHEBI:18420"/>
        <note>shared with alpha subunit</note>
    </ligand>
</feature>
<dbReference type="GO" id="GO:0004826">
    <property type="term" value="F:phenylalanine-tRNA ligase activity"/>
    <property type="evidence" value="ECO:0007669"/>
    <property type="project" value="UniProtKB-UniRule"/>
</dbReference>
<dbReference type="InterPro" id="IPR005146">
    <property type="entry name" value="B3/B4_tRNA-bd"/>
</dbReference>
<dbReference type="EMBL" id="CP029289">
    <property type="protein sequence ID" value="AWR94664.1"/>
    <property type="molecule type" value="Genomic_DNA"/>
</dbReference>
<dbReference type="InterPro" id="IPR041616">
    <property type="entry name" value="PheRS_beta_core"/>
</dbReference>
<keyword evidence="6 12" id="KW-0479">Metal-binding</keyword>
<dbReference type="GeneID" id="36832231"/>
<dbReference type="GO" id="GO:0006432">
    <property type="term" value="P:phenylalanyl-tRNA aminoacylation"/>
    <property type="evidence" value="ECO:0007669"/>
    <property type="project" value="UniProtKB-UniRule"/>
</dbReference>
<dbReference type="CDD" id="cd00769">
    <property type="entry name" value="PheRS_beta_core"/>
    <property type="match status" value="1"/>
</dbReference>
<proteinExistence type="inferred from homology"/>
<dbReference type="GO" id="GO:0003723">
    <property type="term" value="F:RNA binding"/>
    <property type="evidence" value="ECO:0007669"/>
    <property type="project" value="InterPro"/>
</dbReference>
<dbReference type="KEGG" id="abri:DFR85_08705"/>
<name>A0A2U9IFD6_9CREN</name>
<feature type="binding site" evidence="12">
    <location>
        <position position="331"/>
    </location>
    <ligand>
        <name>Mg(2+)</name>
        <dbReference type="ChEBI" id="CHEBI:18420"/>
        <note>shared with alpha subunit</note>
    </ligand>
</feature>
<dbReference type="NCBIfam" id="TIGR00471">
    <property type="entry name" value="pheT_arch"/>
    <property type="match status" value="1"/>
</dbReference>
<keyword evidence="8 12" id="KW-0067">ATP-binding</keyword>
<evidence type="ECO:0000256" key="1">
    <source>
        <dbReference type="ARBA" id="ARBA00001946"/>
    </source>
</evidence>
<evidence type="ECO:0000259" key="13">
    <source>
        <dbReference type="PROSITE" id="PS51483"/>
    </source>
</evidence>
<dbReference type="Gene3D" id="3.30.930.10">
    <property type="entry name" value="Bira Bifunctional Protein, Domain 2"/>
    <property type="match status" value="1"/>
</dbReference>
<evidence type="ECO:0000313" key="15">
    <source>
        <dbReference type="Proteomes" id="UP000248044"/>
    </source>
</evidence>
<dbReference type="InterPro" id="IPR045864">
    <property type="entry name" value="aa-tRNA-synth_II/BPL/LPL"/>
</dbReference>
<evidence type="ECO:0000256" key="6">
    <source>
        <dbReference type="ARBA" id="ARBA00022723"/>
    </source>
</evidence>
<dbReference type="PROSITE" id="PS51483">
    <property type="entry name" value="B5"/>
    <property type="match status" value="1"/>
</dbReference>
<comment type="cofactor">
    <cofactor evidence="1 12">
        <name>Mg(2+)</name>
        <dbReference type="ChEBI" id="CHEBI:18420"/>
    </cofactor>
</comment>
<evidence type="ECO:0000256" key="10">
    <source>
        <dbReference type="ARBA" id="ARBA00022917"/>
    </source>
</evidence>
<dbReference type="Proteomes" id="UP000248044">
    <property type="component" value="Chromosome"/>
</dbReference>
<dbReference type="AlphaFoldDB" id="A0A2U9IFD6"/>
<comment type="subunit">
    <text evidence="12">Tetramer of two alpha and two beta subunits.</text>
</comment>
<comment type="catalytic activity">
    <reaction evidence="12">
        <text>tRNA(Phe) + L-phenylalanine + ATP = L-phenylalanyl-tRNA(Phe) + AMP + diphosphate + H(+)</text>
        <dbReference type="Rhea" id="RHEA:19413"/>
        <dbReference type="Rhea" id="RHEA-COMP:9668"/>
        <dbReference type="Rhea" id="RHEA-COMP:9699"/>
        <dbReference type="ChEBI" id="CHEBI:15378"/>
        <dbReference type="ChEBI" id="CHEBI:30616"/>
        <dbReference type="ChEBI" id="CHEBI:33019"/>
        <dbReference type="ChEBI" id="CHEBI:58095"/>
        <dbReference type="ChEBI" id="CHEBI:78442"/>
        <dbReference type="ChEBI" id="CHEBI:78531"/>
        <dbReference type="ChEBI" id="CHEBI:456215"/>
        <dbReference type="EC" id="6.1.1.20"/>
    </reaction>
</comment>
<dbReference type="Gene3D" id="3.50.40.10">
    <property type="entry name" value="Phenylalanyl-trna Synthetase, Chain B, domain 3"/>
    <property type="match status" value="1"/>
</dbReference>
<feature type="binding site" evidence="12">
    <location>
        <position position="334"/>
    </location>
    <ligand>
        <name>Mg(2+)</name>
        <dbReference type="ChEBI" id="CHEBI:18420"/>
        <note>shared with alpha subunit</note>
    </ligand>
</feature>
<organism evidence="14 15">
    <name type="scientific">Acidianus brierleyi</name>
    <dbReference type="NCBI Taxonomy" id="41673"/>
    <lineage>
        <taxon>Archaea</taxon>
        <taxon>Thermoproteota</taxon>
        <taxon>Thermoprotei</taxon>
        <taxon>Sulfolobales</taxon>
        <taxon>Sulfolobaceae</taxon>
        <taxon>Acidianus</taxon>
    </lineage>
</organism>
<evidence type="ECO:0000256" key="4">
    <source>
        <dbReference type="ARBA" id="ARBA00022490"/>
    </source>
</evidence>
<dbReference type="InterPro" id="IPR009061">
    <property type="entry name" value="DNA-bd_dom_put_sf"/>
</dbReference>
<evidence type="ECO:0000256" key="8">
    <source>
        <dbReference type="ARBA" id="ARBA00022840"/>
    </source>
</evidence>
<evidence type="ECO:0000256" key="11">
    <source>
        <dbReference type="ARBA" id="ARBA00023146"/>
    </source>
</evidence>
<dbReference type="InterPro" id="IPR005147">
    <property type="entry name" value="tRNA_synthase_B5-dom"/>
</dbReference>
<keyword evidence="5 12" id="KW-0436">Ligase</keyword>
<dbReference type="GO" id="GO:0009328">
    <property type="term" value="C:phenylalanine-tRNA ligase complex"/>
    <property type="evidence" value="ECO:0007669"/>
    <property type="project" value="TreeGrafter"/>
</dbReference>
<evidence type="ECO:0000256" key="9">
    <source>
        <dbReference type="ARBA" id="ARBA00022842"/>
    </source>
</evidence>
<dbReference type="InterPro" id="IPR004531">
    <property type="entry name" value="Phe-tRNA-synth_IIc_bsu_arc_euk"/>
</dbReference>
<dbReference type="RefSeq" id="WP_110270545.1">
    <property type="nucleotide sequence ID" value="NZ_CP029289.2"/>
</dbReference>
<gene>
    <name evidence="12" type="primary">pheT</name>
    <name evidence="14" type="ORF">DFR85_08705</name>
</gene>
<dbReference type="SUPFAM" id="SSF46955">
    <property type="entry name" value="Putative DNA-binding domain"/>
    <property type="match status" value="2"/>
</dbReference>
<dbReference type="Pfam" id="PF17759">
    <property type="entry name" value="tRNA_synthFbeta"/>
    <property type="match status" value="1"/>
</dbReference>
<dbReference type="SUPFAM" id="SSF55681">
    <property type="entry name" value="Class II aaRS and biotin synthetases"/>
    <property type="match status" value="1"/>
</dbReference>
<dbReference type="FunFam" id="3.50.40.10:FF:000003">
    <property type="entry name" value="Phenylalanine--tRNA ligase beta subunit"/>
    <property type="match status" value="1"/>
</dbReference>
<dbReference type="GO" id="GO:0000287">
    <property type="term" value="F:magnesium ion binding"/>
    <property type="evidence" value="ECO:0007669"/>
    <property type="project" value="InterPro"/>
</dbReference>
<evidence type="ECO:0000256" key="12">
    <source>
        <dbReference type="HAMAP-Rule" id="MF_00284"/>
    </source>
</evidence>
<evidence type="ECO:0000256" key="2">
    <source>
        <dbReference type="ARBA" id="ARBA00004496"/>
    </source>
</evidence>
<keyword evidence="7 12" id="KW-0547">Nucleotide-binding</keyword>
<reference evidence="14 15" key="1">
    <citation type="submission" date="2018-05" db="EMBL/GenBank/DDBJ databases">
        <title>Complete Genome Sequences of Extremely Thermoacidophilic, Metal-Mobilizing Type-Strain Members of the Archaeal Family Sulfolobaceae: Acidianus brierleyi DSM-1651T, Acidianus sulfidivorans DSM-18786T, Metallosphaera hakonensis DSM-7519T, and Metallosphaera prunae DSM-10039T.</title>
        <authorList>
            <person name="Counts J.A."/>
            <person name="Kelly R.M."/>
        </authorList>
    </citation>
    <scope>NUCLEOTIDE SEQUENCE [LARGE SCALE GENOMIC DNA]</scope>
    <source>
        <strain evidence="14 15">DSM 1651</strain>
    </source>
</reference>
<keyword evidence="11 12" id="KW-0030">Aminoacyl-tRNA synthetase</keyword>
<accession>A0A2U9IFD6</accession>
<keyword evidence="15" id="KW-1185">Reference proteome</keyword>
<evidence type="ECO:0000313" key="14">
    <source>
        <dbReference type="EMBL" id="AWR94664.1"/>
    </source>
</evidence>
<dbReference type="PANTHER" id="PTHR10947:SF0">
    <property type="entry name" value="PHENYLALANINE--TRNA LIGASE BETA SUBUNIT"/>
    <property type="match status" value="1"/>
</dbReference>
<dbReference type="GO" id="GO:0005524">
    <property type="term" value="F:ATP binding"/>
    <property type="evidence" value="ECO:0007669"/>
    <property type="project" value="UniProtKB-UniRule"/>
</dbReference>